<dbReference type="InterPro" id="IPR022016">
    <property type="entry name" value="DUF3597"/>
</dbReference>
<dbReference type="RefSeq" id="WP_211873976.1">
    <property type="nucleotide sequence ID" value="NZ_JAAEDH010000008.1"/>
</dbReference>
<dbReference type="EMBL" id="JAAEDH010000008">
    <property type="protein sequence ID" value="MBR0655138.1"/>
    <property type="molecule type" value="Genomic_DNA"/>
</dbReference>
<evidence type="ECO:0000313" key="3">
    <source>
        <dbReference type="Proteomes" id="UP001196068"/>
    </source>
</evidence>
<protein>
    <submittedName>
        <fullName evidence="2">DUF3597 domain-containing protein</fullName>
    </submittedName>
</protein>
<reference evidence="2" key="1">
    <citation type="submission" date="2020-01" db="EMBL/GenBank/DDBJ databases">
        <authorList>
            <person name="Rat A."/>
        </authorList>
    </citation>
    <scope>NUCLEOTIDE SEQUENCE</scope>
    <source>
        <strain evidence="2">LMG 28251</strain>
    </source>
</reference>
<organism evidence="2 3">
    <name type="scientific">Plastoroseomonas arctica</name>
    <dbReference type="NCBI Taxonomy" id="1509237"/>
    <lineage>
        <taxon>Bacteria</taxon>
        <taxon>Pseudomonadati</taxon>
        <taxon>Pseudomonadota</taxon>
        <taxon>Alphaproteobacteria</taxon>
        <taxon>Acetobacterales</taxon>
        <taxon>Acetobacteraceae</taxon>
        <taxon>Plastoroseomonas</taxon>
    </lineage>
</organism>
<proteinExistence type="predicted"/>
<dbReference type="Pfam" id="PF12200">
    <property type="entry name" value="DUF3597"/>
    <property type="match status" value="1"/>
</dbReference>
<dbReference type="Proteomes" id="UP001196068">
    <property type="component" value="Unassembled WGS sequence"/>
</dbReference>
<name>A0AAF1KNW8_9PROT</name>
<dbReference type="SUPFAM" id="SSF158634">
    <property type="entry name" value="RPA2825-like"/>
    <property type="match status" value="1"/>
</dbReference>
<sequence length="131" mass="13899">MSIFGSILSRVFGRGPVTAPTPHPDSAVLSAPAEPEIAAGQAPAMNPFDVNALLTSLAAAHGQELQWQTSIVDLMKLVGIDSSLQARQALARELHYAGDVSDSARMNIWLHEQVMAKLAENGGNVPDDLRS</sequence>
<accession>A0AAF1KNW8</accession>
<gene>
    <name evidence="2" type="ORF">GXW79_08595</name>
</gene>
<reference evidence="2" key="2">
    <citation type="journal article" date="2021" name="Syst. Appl. Microbiol.">
        <title>Roseomonas hellenica sp. nov., isolated from roots of wild-growing Alkanna tinctoria.</title>
        <authorList>
            <person name="Rat A."/>
            <person name="Naranjo H.D."/>
            <person name="Lebbe L."/>
            <person name="Cnockaert M."/>
            <person name="Krigas N."/>
            <person name="Grigoriadou K."/>
            <person name="Maloupa E."/>
            <person name="Willems A."/>
        </authorList>
    </citation>
    <scope>NUCLEOTIDE SEQUENCE</scope>
    <source>
        <strain evidence="2">LMG 28251</strain>
    </source>
</reference>
<evidence type="ECO:0000259" key="1">
    <source>
        <dbReference type="Pfam" id="PF12200"/>
    </source>
</evidence>
<keyword evidence="3" id="KW-1185">Reference proteome</keyword>
<evidence type="ECO:0000313" key="2">
    <source>
        <dbReference type="EMBL" id="MBR0655138.1"/>
    </source>
</evidence>
<comment type="caution">
    <text evidence="2">The sequence shown here is derived from an EMBL/GenBank/DDBJ whole genome shotgun (WGS) entry which is preliminary data.</text>
</comment>
<dbReference type="AlphaFoldDB" id="A0AAF1KNW8"/>
<feature type="domain" description="DUF3597" evidence="1">
    <location>
        <begin position="3"/>
        <end position="126"/>
    </location>
</feature>